<dbReference type="AlphaFoldDB" id="H2AP47"/>
<reference evidence="2 3" key="1">
    <citation type="journal article" date="2011" name="Proc. Natl. Acad. Sci. U.S.A.">
        <title>Evolutionary erosion of yeast sex chromosomes by mating-type switching accidents.</title>
        <authorList>
            <person name="Gordon J.L."/>
            <person name="Armisen D."/>
            <person name="Proux-Wera E."/>
            <person name="Oheigeartaigh S.S."/>
            <person name="Byrne K.P."/>
            <person name="Wolfe K.H."/>
        </authorList>
    </citation>
    <scope>NUCLEOTIDE SEQUENCE [LARGE SCALE GENOMIC DNA]</scope>
    <source>
        <strain evidence="3">ATCC 22294 / BCRC 22015 / CBS 2517 / CECT 1963 / NBRC 1671 / NRRL Y-8276</strain>
    </source>
</reference>
<accession>H2AP47</accession>
<proteinExistence type="predicted"/>
<dbReference type="EMBL" id="HE650821">
    <property type="protein sequence ID" value="CCF56147.1"/>
    <property type="molecule type" value="Genomic_DNA"/>
</dbReference>
<evidence type="ECO:0000256" key="1">
    <source>
        <dbReference type="SAM" id="MobiDB-lite"/>
    </source>
</evidence>
<dbReference type="RefSeq" id="XP_003955282.1">
    <property type="nucleotide sequence ID" value="XM_003955233.1"/>
</dbReference>
<protein>
    <submittedName>
        <fullName evidence="2">Uncharacterized protein</fullName>
    </submittedName>
</protein>
<dbReference type="FunCoup" id="H2AP47">
    <property type="interactions" value="45"/>
</dbReference>
<dbReference type="eggNOG" id="ENOG502S4DB">
    <property type="taxonomic scope" value="Eukaryota"/>
</dbReference>
<dbReference type="OrthoDB" id="4090463at2759"/>
<feature type="region of interest" description="Disordered" evidence="1">
    <location>
        <begin position="50"/>
        <end position="70"/>
    </location>
</feature>
<dbReference type="GeneID" id="13886137"/>
<keyword evidence="3" id="KW-1185">Reference proteome</keyword>
<dbReference type="GO" id="GO:0036503">
    <property type="term" value="P:ERAD pathway"/>
    <property type="evidence" value="ECO:0007669"/>
    <property type="project" value="EnsemblFungi"/>
</dbReference>
<organism evidence="2 3">
    <name type="scientific">Kazachstania africana (strain ATCC 22294 / BCRC 22015 / CBS 2517 / CECT 1963 / NBRC 1671 / NRRL Y-8276)</name>
    <name type="common">Yeast</name>
    <name type="synonym">Kluyveromyces africanus</name>
    <dbReference type="NCBI Taxonomy" id="1071382"/>
    <lineage>
        <taxon>Eukaryota</taxon>
        <taxon>Fungi</taxon>
        <taxon>Dikarya</taxon>
        <taxon>Ascomycota</taxon>
        <taxon>Saccharomycotina</taxon>
        <taxon>Saccharomycetes</taxon>
        <taxon>Saccharomycetales</taxon>
        <taxon>Saccharomycetaceae</taxon>
        <taxon>Kazachstania</taxon>
    </lineage>
</organism>
<dbReference type="Proteomes" id="UP000005220">
    <property type="component" value="Chromosome 1"/>
</dbReference>
<dbReference type="HOGENOM" id="CLU_1496199_0_0_1"/>
<evidence type="ECO:0000313" key="2">
    <source>
        <dbReference type="EMBL" id="CCF56147.1"/>
    </source>
</evidence>
<dbReference type="InParanoid" id="H2AP47"/>
<dbReference type="KEGG" id="kaf:KAFR_0A07130"/>
<sequence>MATPKVTKSFQNCAESEVAAYNDCPSFLFQVGKSKSSRRHKITTKVRDVSGNTMMPSAPPPPHSGRFDKKTVKSSNSEATHCYSKEQVLAKISTLLEKESSLSAKELEFYRLKVENNVANSLESNDALHIFSQFFNEMHDKNNAKNLLVSWIISDTTISTWCPALLKIYENAFI</sequence>
<name>H2AP47_KAZAF</name>
<gene>
    <name evidence="2" type="primary">KAFR0A07130</name>
    <name evidence="2" type="ORF">KAFR_0A07130</name>
</gene>
<evidence type="ECO:0000313" key="3">
    <source>
        <dbReference type="Proteomes" id="UP000005220"/>
    </source>
</evidence>